<evidence type="ECO:0000256" key="1">
    <source>
        <dbReference type="SAM" id="MobiDB-lite"/>
    </source>
</evidence>
<dbReference type="Proteomes" id="UP000723463">
    <property type="component" value="Unassembled WGS sequence"/>
</dbReference>
<feature type="region of interest" description="Disordered" evidence="1">
    <location>
        <begin position="1"/>
        <end position="128"/>
    </location>
</feature>
<evidence type="ECO:0000313" key="3">
    <source>
        <dbReference type="Proteomes" id="UP000723463"/>
    </source>
</evidence>
<proteinExistence type="predicted"/>
<sequence>MNNNTGSSYVPSTQESKPDRVHTQPIAHSTHAFCETFDQATRDIQQESKSNSAGAGTGEVMAASTGGHRRHSGAAKEENEESLREANSAVQLDRDVQKSRRGTDDAKQGSSSRDGSWVTNPNELPYIE</sequence>
<comment type="caution">
    <text evidence="2">The sequence shown here is derived from an EMBL/GenBank/DDBJ whole genome shotgun (WGS) entry which is preliminary data.</text>
</comment>
<feature type="compositionally biased region" description="Polar residues" evidence="1">
    <location>
        <begin position="108"/>
        <end position="122"/>
    </location>
</feature>
<keyword evidence="3" id="KW-1185">Reference proteome</keyword>
<feature type="compositionally biased region" description="Basic and acidic residues" evidence="1">
    <location>
        <begin position="74"/>
        <end position="84"/>
    </location>
</feature>
<gene>
    <name evidence="2" type="ORF">EC957_007318</name>
</gene>
<protein>
    <submittedName>
        <fullName evidence="2">Uncharacterized protein</fullName>
    </submittedName>
</protein>
<feature type="compositionally biased region" description="Polar residues" evidence="1">
    <location>
        <begin position="1"/>
        <end position="15"/>
    </location>
</feature>
<organism evidence="2 3">
    <name type="scientific">Mortierella hygrophila</name>
    <dbReference type="NCBI Taxonomy" id="979708"/>
    <lineage>
        <taxon>Eukaryota</taxon>
        <taxon>Fungi</taxon>
        <taxon>Fungi incertae sedis</taxon>
        <taxon>Mucoromycota</taxon>
        <taxon>Mortierellomycotina</taxon>
        <taxon>Mortierellomycetes</taxon>
        <taxon>Mortierellales</taxon>
        <taxon>Mortierellaceae</taxon>
        <taxon>Mortierella</taxon>
    </lineage>
</organism>
<feature type="compositionally biased region" description="Basic and acidic residues" evidence="1">
    <location>
        <begin position="92"/>
        <end position="107"/>
    </location>
</feature>
<dbReference type="AlphaFoldDB" id="A0A9P6FD59"/>
<name>A0A9P6FD59_9FUNG</name>
<evidence type="ECO:0000313" key="2">
    <source>
        <dbReference type="EMBL" id="KAF9548035.1"/>
    </source>
</evidence>
<reference evidence="2" key="1">
    <citation type="journal article" date="2020" name="Fungal Divers.">
        <title>Resolving the Mortierellaceae phylogeny through synthesis of multi-gene phylogenetics and phylogenomics.</title>
        <authorList>
            <person name="Vandepol N."/>
            <person name="Liber J."/>
            <person name="Desiro A."/>
            <person name="Na H."/>
            <person name="Kennedy M."/>
            <person name="Barry K."/>
            <person name="Grigoriev I.V."/>
            <person name="Miller A.N."/>
            <person name="O'Donnell K."/>
            <person name="Stajich J.E."/>
            <person name="Bonito G."/>
        </authorList>
    </citation>
    <scope>NUCLEOTIDE SEQUENCE</scope>
    <source>
        <strain evidence="2">NRRL 2591</strain>
    </source>
</reference>
<accession>A0A9P6FD59</accession>
<dbReference type="EMBL" id="JAAAXW010000034">
    <property type="protein sequence ID" value="KAF9548035.1"/>
    <property type="molecule type" value="Genomic_DNA"/>
</dbReference>